<evidence type="ECO:0000256" key="1">
    <source>
        <dbReference type="SAM" id="SignalP"/>
    </source>
</evidence>
<reference evidence="2 3" key="1">
    <citation type="submission" date="2020-08" db="EMBL/GenBank/DDBJ databases">
        <title>Sphingomonas sp. sand1-3 16S ribosomal RNA gene Genome sequencing and assembly.</title>
        <authorList>
            <person name="Kang M."/>
        </authorList>
    </citation>
    <scope>NUCLEOTIDE SEQUENCE [LARGE SCALE GENOMIC DNA]</scope>
    <source>
        <strain evidence="3">sand1-3</strain>
    </source>
</reference>
<dbReference type="AlphaFoldDB" id="A0A7G9L1J9"/>
<accession>A0A7G9L1J9</accession>
<organism evidence="2 3">
    <name type="scientific">Sphingomonas sabuli</name>
    <dbReference type="NCBI Taxonomy" id="2764186"/>
    <lineage>
        <taxon>Bacteria</taxon>
        <taxon>Pseudomonadati</taxon>
        <taxon>Pseudomonadota</taxon>
        <taxon>Alphaproteobacteria</taxon>
        <taxon>Sphingomonadales</taxon>
        <taxon>Sphingomonadaceae</taxon>
        <taxon>Sphingomonas</taxon>
    </lineage>
</organism>
<keyword evidence="1" id="KW-0732">Signal</keyword>
<dbReference type="KEGG" id="ssau:H8M03_10880"/>
<dbReference type="RefSeq" id="WP_187479453.1">
    <property type="nucleotide sequence ID" value="NZ_CP060697.1"/>
</dbReference>
<feature type="chain" id="PRO_5028858519" evidence="1">
    <location>
        <begin position="27"/>
        <end position="178"/>
    </location>
</feature>
<evidence type="ECO:0000313" key="3">
    <source>
        <dbReference type="Proteomes" id="UP000515861"/>
    </source>
</evidence>
<feature type="signal peptide" evidence="1">
    <location>
        <begin position="1"/>
        <end position="26"/>
    </location>
</feature>
<evidence type="ECO:0000313" key="2">
    <source>
        <dbReference type="EMBL" id="QNM82498.1"/>
    </source>
</evidence>
<keyword evidence="3" id="KW-1185">Reference proteome</keyword>
<protein>
    <submittedName>
        <fullName evidence="2">Uncharacterized protein</fullName>
    </submittedName>
</protein>
<proteinExistence type="predicted"/>
<sequence length="178" mass="18959">MKAIKTIAIGAAGVAALVGTAAPASAQIFPGYGQYGYSTNVIGQVLQSILNPYGNFGYNRVAAANPQTAVNQCANAVQQRLSYQNRASYSPYGYGYNTGGYGNAQILGITRVEQRSATTLRVRGYASSGASAYNGYGAYGYGAYGANAYGYAQPRADLSFKCDIDYRGYIRDIDINRR</sequence>
<dbReference type="EMBL" id="CP060697">
    <property type="protein sequence ID" value="QNM82498.1"/>
    <property type="molecule type" value="Genomic_DNA"/>
</dbReference>
<name>A0A7G9L1J9_9SPHN</name>
<dbReference type="Proteomes" id="UP000515861">
    <property type="component" value="Chromosome"/>
</dbReference>
<gene>
    <name evidence="2" type="ORF">H8M03_10880</name>
</gene>